<dbReference type="RefSeq" id="WP_381216917.1">
    <property type="nucleotide sequence ID" value="NZ_JBHSPC010000083.1"/>
</dbReference>
<organism evidence="2 3">
    <name type="scientific">Streptomyces incanus</name>
    <dbReference type="NCBI Taxonomy" id="887453"/>
    <lineage>
        <taxon>Bacteria</taxon>
        <taxon>Bacillati</taxon>
        <taxon>Actinomycetota</taxon>
        <taxon>Actinomycetes</taxon>
        <taxon>Kitasatosporales</taxon>
        <taxon>Streptomycetaceae</taxon>
        <taxon>Streptomyces</taxon>
    </lineage>
</organism>
<proteinExistence type="predicted"/>
<comment type="caution">
    <text evidence="2">The sequence shown here is derived from an EMBL/GenBank/DDBJ whole genome shotgun (WGS) entry which is preliminary data.</text>
</comment>
<evidence type="ECO:0000313" key="2">
    <source>
        <dbReference type="EMBL" id="MFC5673312.1"/>
    </source>
</evidence>
<protein>
    <submittedName>
        <fullName evidence="2">Uncharacterized protein</fullName>
    </submittedName>
</protein>
<feature type="compositionally biased region" description="Basic residues" evidence="1">
    <location>
        <begin position="12"/>
        <end position="27"/>
    </location>
</feature>
<sequence length="46" mass="5145">MVPLPVGEVRHSPRTRHGTPRRPSRLRPRPDLSHEEAAAGIPDNVE</sequence>
<keyword evidence="3" id="KW-1185">Reference proteome</keyword>
<feature type="region of interest" description="Disordered" evidence="1">
    <location>
        <begin position="1"/>
        <end position="46"/>
    </location>
</feature>
<name>A0ABW0XRV6_9ACTN</name>
<reference evidence="3" key="1">
    <citation type="journal article" date="2019" name="Int. J. Syst. Evol. Microbiol.">
        <title>The Global Catalogue of Microorganisms (GCM) 10K type strain sequencing project: providing services to taxonomists for standard genome sequencing and annotation.</title>
        <authorList>
            <consortium name="The Broad Institute Genomics Platform"/>
            <consortium name="The Broad Institute Genome Sequencing Center for Infectious Disease"/>
            <person name="Wu L."/>
            <person name="Ma J."/>
        </authorList>
    </citation>
    <scope>NUCLEOTIDE SEQUENCE [LARGE SCALE GENOMIC DNA]</scope>
    <source>
        <strain evidence="3">JCM 13852</strain>
    </source>
</reference>
<evidence type="ECO:0000256" key="1">
    <source>
        <dbReference type="SAM" id="MobiDB-lite"/>
    </source>
</evidence>
<evidence type="ECO:0000313" key="3">
    <source>
        <dbReference type="Proteomes" id="UP001596183"/>
    </source>
</evidence>
<dbReference type="Proteomes" id="UP001596183">
    <property type="component" value="Unassembled WGS sequence"/>
</dbReference>
<dbReference type="EMBL" id="JBHSPC010000083">
    <property type="protein sequence ID" value="MFC5673312.1"/>
    <property type="molecule type" value="Genomic_DNA"/>
</dbReference>
<gene>
    <name evidence="2" type="ORF">ACFP2V_25360</name>
</gene>
<accession>A0ABW0XRV6</accession>
<feature type="compositionally biased region" description="Basic and acidic residues" evidence="1">
    <location>
        <begin position="28"/>
        <end position="37"/>
    </location>
</feature>